<name>A0ABP3WF77_9GAMM</name>
<organism evidence="2 3">
    <name type="scientific">Colwellia asteriadis</name>
    <dbReference type="NCBI Taxonomy" id="517723"/>
    <lineage>
        <taxon>Bacteria</taxon>
        <taxon>Pseudomonadati</taxon>
        <taxon>Pseudomonadota</taxon>
        <taxon>Gammaproteobacteria</taxon>
        <taxon>Alteromonadales</taxon>
        <taxon>Colwelliaceae</taxon>
        <taxon>Colwellia</taxon>
    </lineage>
</organism>
<evidence type="ECO:0000313" key="2">
    <source>
        <dbReference type="EMBL" id="GAA0815777.1"/>
    </source>
</evidence>
<keyword evidence="1" id="KW-0812">Transmembrane</keyword>
<comment type="caution">
    <text evidence="2">The sequence shown here is derived from an EMBL/GenBank/DDBJ whole genome shotgun (WGS) entry which is preliminary data.</text>
</comment>
<reference evidence="3" key="1">
    <citation type="journal article" date="2019" name="Int. J. Syst. Evol. Microbiol.">
        <title>The Global Catalogue of Microorganisms (GCM) 10K type strain sequencing project: providing services to taxonomists for standard genome sequencing and annotation.</title>
        <authorList>
            <consortium name="The Broad Institute Genomics Platform"/>
            <consortium name="The Broad Institute Genome Sequencing Center for Infectious Disease"/>
            <person name="Wu L."/>
            <person name="Ma J."/>
        </authorList>
    </citation>
    <scope>NUCLEOTIDE SEQUENCE [LARGE SCALE GENOMIC DNA]</scope>
    <source>
        <strain evidence="3">JCM 15608</strain>
    </source>
</reference>
<keyword evidence="3" id="KW-1185">Reference proteome</keyword>
<dbReference type="Proteomes" id="UP001500021">
    <property type="component" value="Unassembled WGS sequence"/>
</dbReference>
<dbReference type="EMBL" id="BAAAFA010000004">
    <property type="protein sequence ID" value="GAA0815777.1"/>
    <property type="molecule type" value="Genomic_DNA"/>
</dbReference>
<feature type="transmembrane region" description="Helical" evidence="1">
    <location>
        <begin position="32"/>
        <end position="60"/>
    </location>
</feature>
<evidence type="ECO:0000256" key="1">
    <source>
        <dbReference type="SAM" id="Phobius"/>
    </source>
</evidence>
<proteinExistence type="predicted"/>
<gene>
    <name evidence="2" type="ORF">GCM10009111_14530</name>
</gene>
<protein>
    <submittedName>
        <fullName evidence="2">Uncharacterized protein</fullName>
    </submittedName>
</protein>
<keyword evidence="1" id="KW-1133">Transmembrane helix</keyword>
<accession>A0ABP3WF77</accession>
<evidence type="ECO:0000313" key="3">
    <source>
        <dbReference type="Proteomes" id="UP001500021"/>
    </source>
</evidence>
<keyword evidence="1" id="KW-0472">Membrane</keyword>
<dbReference type="RefSeq" id="WP_343816675.1">
    <property type="nucleotide sequence ID" value="NZ_BAAAFA010000004.1"/>
</dbReference>
<sequence>MATNSINLSAKVWQTLHNNHEKYEHYALVIKLFSIALVVIAISVNLPTMISLLLLFTLWLQEGIWKTYQARTSDAIITLECAIKDNDDSIACRLYSDWQDNRPRGGALIQEYISSALKPTVMFPYIPLMVISIIAAL</sequence>